<feature type="region of interest" description="Disordered" evidence="1">
    <location>
        <begin position="271"/>
        <end position="393"/>
    </location>
</feature>
<evidence type="ECO:0000313" key="2">
    <source>
        <dbReference type="EMBL" id="AAN04429.1"/>
    </source>
</evidence>
<dbReference type="EMBL" id="AF451898">
    <property type="protein sequence ID" value="AAN04429.1"/>
    <property type="molecule type" value="Genomic_DNA"/>
</dbReference>
<accession>Q8JKH6</accession>
<dbReference type="Proteomes" id="UP000232784">
    <property type="component" value="Segment"/>
</dbReference>
<organism evidence="2 3">
    <name type="scientific">Heliothis zea nudivirus 1</name>
    <dbReference type="NCBI Taxonomy" id="3116536"/>
    <lineage>
        <taxon>Viruses</taxon>
        <taxon>Viruses incertae sedis</taxon>
        <taxon>Naldaviricetes</taxon>
        <taxon>Lefavirales</taxon>
        <taxon>Nudiviridae</taxon>
        <taxon>Betanudivirus</taxon>
        <taxon>Betanudivirus hezeae</taxon>
    </lineage>
</organism>
<gene>
    <name evidence="2" type="primary">orf137</name>
</gene>
<feature type="compositionally biased region" description="Acidic residues" evidence="1">
    <location>
        <begin position="340"/>
        <end position="393"/>
    </location>
</feature>
<feature type="compositionally biased region" description="Low complexity" evidence="1">
    <location>
        <begin position="287"/>
        <end position="312"/>
    </location>
</feature>
<name>Q8JKH6_9VIRU</name>
<evidence type="ECO:0000313" key="3">
    <source>
        <dbReference type="Proteomes" id="UP000232784"/>
    </source>
</evidence>
<sequence>MSIQGGGCGADSSECNDCQFDKAGTGENVRRGQSCSTDAEPVLGSFEYTDCNPADTIAAGNIVDLKNVRYGSINTSVSSDCSEDSSNVYSNRATISATPVVIQDSEDEQFMDASKSVHKGSFIEYRAISKNEYNKNEYNKNEYNKNEYNKNEYNKNEYISKNDYNSTMRRCKLHRVKRSIVESFESTDATPNVDVDNMERGRGASAIEKANTMDNSNKDGVVEESSVVVVNGRTVDGSTVDGSTIDGSTVDGGIIDTSNVIETSIIDVDSEVSEVSNSNTGSGNAGVESSNVESNNVGSRNVESSNVDVNVDAESSNAEVDVDVDAEYATNEDATNVGETTEDNTEYNTDENTNENTEENTTDDTDEHTDENTDENTNEDTDENTDETTEYNTEDYNSTDVNIDASRIETINTSGNCFVHFLLTDTRFLNYTLSMHASLIHIVYTCMYK</sequence>
<reference evidence="2 3" key="1">
    <citation type="journal article" date="2002" name="J. Virol.">
        <title>Analysis of the complete genome sequence of the Hz-1 virus suggests that it is related to members of the Baculoviridae.</title>
        <authorList>
            <person name="Cheng C.H."/>
            <person name="Liu S.M."/>
            <person name="Chow T.Y."/>
            <person name="Hsiao Y.Y."/>
            <person name="Wang D.P."/>
            <person name="Huang J.J."/>
            <person name="Chen H.H."/>
        </authorList>
    </citation>
    <scope>NUCLEOTIDE SEQUENCE [LARGE SCALE GENOMIC DNA]</scope>
</reference>
<evidence type="ECO:0000256" key="1">
    <source>
        <dbReference type="SAM" id="MobiDB-lite"/>
    </source>
</evidence>
<keyword evidence="3" id="KW-1185">Reference proteome</keyword>
<protein>
    <submittedName>
        <fullName evidence="2">Orf137</fullName>
    </submittedName>
</protein>
<proteinExistence type="predicted"/>
<dbReference type="KEGG" id="vg:955143"/>